<dbReference type="InterPro" id="IPR038209">
    <property type="entry name" value="CKK_dom_sf"/>
</dbReference>
<proteinExistence type="inferred from homology"/>
<reference evidence="4" key="1">
    <citation type="submission" date="2021-02" db="EMBL/GenBank/DDBJ databases">
        <authorList>
            <person name="Nowell W R."/>
        </authorList>
    </citation>
    <scope>NUCLEOTIDE SEQUENCE</scope>
</reference>
<dbReference type="InterPro" id="IPR011033">
    <property type="entry name" value="PRC_barrel-like_sf"/>
</dbReference>
<evidence type="ECO:0000313" key="5">
    <source>
        <dbReference type="Proteomes" id="UP000663824"/>
    </source>
</evidence>
<dbReference type="Pfam" id="PF08683">
    <property type="entry name" value="CAMSAP_CKK"/>
    <property type="match status" value="1"/>
</dbReference>
<gene>
    <name evidence="4" type="ORF">MBJ925_LOCUS31824</name>
</gene>
<evidence type="ECO:0000256" key="1">
    <source>
        <dbReference type="PROSITE-ProRule" id="PRU00841"/>
    </source>
</evidence>
<organism evidence="4 5">
    <name type="scientific">Rotaria magnacalcarata</name>
    <dbReference type="NCBI Taxonomy" id="392030"/>
    <lineage>
        <taxon>Eukaryota</taxon>
        <taxon>Metazoa</taxon>
        <taxon>Spiralia</taxon>
        <taxon>Gnathifera</taxon>
        <taxon>Rotifera</taxon>
        <taxon>Eurotatoria</taxon>
        <taxon>Bdelloidea</taxon>
        <taxon>Philodinida</taxon>
        <taxon>Philodinidae</taxon>
        <taxon>Rotaria</taxon>
    </lineage>
</organism>
<dbReference type="GO" id="GO:0007026">
    <property type="term" value="P:negative regulation of microtubule depolymerization"/>
    <property type="evidence" value="ECO:0007669"/>
    <property type="project" value="TreeGrafter"/>
</dbReference>
<dbReference type="InterPro" id="IPR032940">
    <property type="entry name" value="CAMSAP"/>
</dbReference>
<evidence type="ECO:0000313" key="4">
    <source>
        <dbReference type="EMBL" id="CAF2154126.1"/>
    </source>
</evidence>
<comment type="similarity">
    <text evidence="1">Belongs to the CAMSAP1 family.</text>
</comment>
<evidence type="ECO:0000259" key="3">
    <source>
        <dbReference type="PROSITE" id="PS51508"/>
    </source>
</evidence>
<dbReference type="GO" id="GO:0005516">
    <property type="term" value="F:calmodulin binding"/>
    <property type="evidence" value="ECO:0007669"/>
    <property type="project" value="InterPro"/>
</dbReference>
<dbReference type="Gene3D" id="3.10.20.360">
    <property type="entry name" value="CKK domain"/>
    <property type="match status" value="1"/>
</dbReference>
<comment type="domain">
    <text evidence="1">The CKK domain binds microtubules.</text>
</comment>
<dbReference type="PROSITE" id="PS51508">
    <property type="entry name" value="CKK"/>
    <property type="match status" value="1"/>
</dbReference>
<dbReference type="GO" id="GO:0031122">
    <property type="term" value="P:cytoplasmic microtubule organization"/>
    <property type="evidence" value="ECO:0007669"/>
    <property type="project" value="TreeGrafter"/>
</dbReference>
<feature type="region of interest" description="Disordered" evidence="2">
    <location>
        <begin position="147"/>
        <end position="169"/>
    </location>
</feature>
<dbReference type="EMBL" id="CAJNRE010017404">
    <property type="protein sequence ID" value="CAF2154126.1"/>
    <property type="molecule type" value="Genomic_DNA"/>
</dbReference>
<dbReference type="SUPFAM" id="SSF50346">
    <property type="entry name" value="PRC-barrel domain"/>
    <property type="match status" value="1"/>
</dbReference>
<dbReference type="SMART" id="SM01051">
    <property type="entry name" value="CAMSAP_CKK"/>
    <property type="match status" value="1"/>
</dbReference>
<dbReference type="PANTHER" id="PTHR21595:SF0">
    <property type="entry name" value="PATRONIN"/>
    <property type="match status" value="1"/>
</dbReference>
<comment type="caution">
    <text evidence="4">The sequence shown here is derived from an EMBL/GenBank/DDBJ whole genome shotgun (WGS) entry which is preliminary data.</text>
</comment>
<accession>A0A816Y7I4</accession>
<dbReference type="InterPro" id="IPR014797">
    <property type="entry name" value="CKK_CAMSAP"/>
</dbReference>
<dbReference type="GO" id="GO:0051011">
    <property type="term" value="F:microtubule minus-end binding"/>
    <property type="evidence" value="ECO:0007669"/>
    <property type="project" value="TreeGrafter"/>
</dbReference>
<dbReference type="GO" id="GO:0036449">
    <property type="term" value="C:microtubule minus-end"/>
    <property type="evidence" value="ECO:0007669"/>
    <property type="project" value="TreeGrafter"/>
</dbReference>
<feature type="domain" description="CKK" evidence="3">
    <location>
        <begin position="617"/>
        <end position="751"/>
    </location>
</feature>
<keyword evidence="1" id="KW-0493">Microtubule</keyword>
<feature type="compositionally biased region" description="Polar residues" evidence="2">
    <location>
        <begin position="54"/>
        <end position="63"/>
    </location>
</feature>
<evidence type="ECO:0000256" key="2">
    <source>
        <dbReference type="SAM" id="MobiDB-lite"/>
    </source>
</evidence>
<dbReference type="AlphaFoldDB" id="A0A816Y7I4"/>
<feature type="compositionally biased region" description="Low complexity" evidence="2">
    <location>
        <begin position="39"/>
        <end position="48"/>
    </location>
</feature>
<dbReference type="PANTHER" id="PTHR21595">
    <property type="entry name" value="PATRONIN"/>
    <property type="match status" value="1"/>
</dbReference>
<name>A0A816Y7I4_9BILA</name>
<protein>
    <recommendedName>
        <fullName evidence="3">CKK domain-containing protein</fullName>
    </recommendedName>
</protein>
<sequence length="753" mass="84665">MTTIVTTSNSEVTTPTSYVSRWIAQSHSAYQNKTNEFYSPSSSLSSSSCDFRTPTASNRTPPNLISPRTTITTWQAQAKSRLDAAAAAIAASKTNDSSFILSMNINNNELQDKLQRVRTLLDAKKQRLCRYFPSSSSNLPDQVLSSAVVGEQSSLPSPPPPPPSSSSSSILALENVYSSHDESRLSTNYNYHSSSMLPCLMEESPSDSGCSDGAKTVNNDDIIDTTIKNPALVDLSKPLSKEEMLAIIQVLRELWRKQFGSELSDIQIKPTLSTSNSFTNRPIGTSGGISYLSNNKKNQYRSTPVLNKLSAELSDIKDKLQKFSNNRTADEQPKEISSKKKLNDNIDEPENIRINEETMVFIPIGPPLTAHDLERMQAKKDALIRRQIQRREEQLIKKNERLITAIDNQNECRLYEEYTAQRRQETDFRRKTILHAHIEQKRLEADPPSSNDYYFAAARNRNRLKRKASMTSFVSFDDDVSCGGSTFDLFSTASGKKPTQTPKRNTNRYDFVSPSLIASTTASRSKMNRAASTCNINEHYDSFTSLNSKATMPIMRTTKPSSLFGGSLMNISIPNKNKQSQQKSFNLLDEPFDLTIESPLSGSLSSIALSTPGGSRLARSQTHVSTKSNKKTIINSLKQSVLAGPANERQLDVIIREIESCEARHFIILFRDHRLQFRAVYMYINETDIIEKVHGVGPNIITEVMVEKWFKYNSGSKRFTNIPIRHFSIQCDAVVIHNDFWQKKLFMHMNKLH</sequence>
<dbReference type="Proteomes" id="UP000663824">
    <property type="component" value="Unassembled WGS sequence"/>
</dbReference>
<feature type="region of interest" description="Disordered" evidence="2">
    <location>
        <begin position="39"/>
        <end position="63"/>
    </location>
</feature>